<dbReference type="GO" id="GO:0016477">
    <property type="term" value="P:cell migration"/>
    <property type="evidence" value="ECO:0007669"/>
    <property type="project" value="TreeGrafter"/>
</dbReference>
<dbReference type="GO" id="GO:0005737">
    <property type="term" value="C:cytoplasm"/>
    <property type="evidence" value="ECO:0007669"/>
    <property type="project" value="TreeGrafter"/>
</dbReference>
<evidence type="ECO:0000256" key="2">
    <source>
        <dbReference type="ARBA" id="ARBA00007415"/>
    </source>
</evidence>
<comment type="caution">
    <text evidence="8">The sequence shown here is derived from an EMBL/GenBank/DDBJ whole genome shotgun (WGS) entry which is preliminary data.</text>
</comment>
<evidence type="ECO:0000256" key="4">
    <source>
        <dbReference type="ARBA" id="ARBA00023203"/>
    </source>
</evidence>
<dbReference type="InterPro" id="IPR008999">
    <property type="entry name" value="Actin-crosslinking"/>
</dbReference>
<dbReference type="PANTHER" id="PTHR10551:SF9">
    <property type="entry name" value="FASCIN-2"/>
    <property type="match status" value="1"/>
</dbReference>
<evidence type="ECO:0000259" key="7">
    <source>
        <dbReference type="Pfam" id="PF06268"/>
    </source>
</evidence>
<dbReference type="CDD" id="cd23336">
    <property type="entry name" value="beta-trefoil_FSCN_rpt3"/>
    <property type="match status" value="1"/>
</dbReference>
<protein>
    <recommendedName>
        <fullName evidence="6">Fascin</fullName>
    </recommendedName>
</protein>
<dbReference type="CDD" id="cd23335">
    <property type="entry name" value="beta-trefoil_FSCN_rpt2"/>
    <property type="match status" value="1"/>
</dbReference>
<comment type="similarity">
    <text evidence="2 6">Belongs to the fascin family.</text>
</comment>
<sequence>MASEELQWCIGLMNAAGRYLTAEQFGYKINASATTLRKKQKWILEQEDNVVYLKSHLGKYLSSDRKGVVSCSTETKGVEQQFCVTYCEKANGRWVFKSKQTGLCFGGTEDKLSCTEKEATERESWSVQLALHPQAHLKNVNRKRFAKLENESILCIETIPWGSDCLITFEWHDGNYALKSADEHYLHRDGSLVEVLSKDTMFALEVRSSGGYSGLAFKDYEGRFLTAVGKGTMLARNTTISKDELFVLKQSHPQGYFTHWNGKNVSIRQGMSLSANQDRTEEEETHQIEYDKSSSGWKFRAHNGQLWTAVSAGIEATGPDKVTKANLFDFEYLHDGFIALKCRMNDKYVSAKRTGSLSASAEKITDTEKFVFNIINRPMIIFRTDFGFMGCKTQMNSRIECNKASHETLHLESGKNGEYFIKGGVKERRYWTVAADKSINADGLEPYPFFFEFASQSKMYIRNADNAYIKCEQNGTICLKATKQNATQIEY</sequence>
<reference evidence="8 9" key="1">
    <citation type="submission" date="2020-08" db="EMBL/GenBank/DDBJ databases">
        <authorList>
            <person name="Hejnol A."/>
        </authorList>
    </citation>
    <scope>NUCLEOTIDE SEQUENCE [LARGE SCALE GENOMIC DNA]</scope>
</reference>
<accession>A0A7I8V753</accession>
<keyword evidence="5 6" id="KW-0206">Cytoskeleton</keyword>
<dbReference type="GO" id="GO:0015629">
    <property type="term" value="C:actin cytoskeleton"/>
    <property type="evidence" value="ECO:0007669"/>
    <property type="project" value="TreeGrafter"/>
</dbReference>
<dbReference type="InterPro" id="IPR022768">
    <property type="entry name" value="Fascin-like_dom"/>
</dbReference>
<dbReference type="Proteomes" id="UP000549394">
    <property type="component" value="Unassembled WGS sequence"/>
</dbReference>
<dbReference type="InterPro" id="IPR010431">
    <property type="entry name" value="Fascin"/>
</dbReference>
<dbReference type="FunFam" id="2.80.10.50:FF:000008">
    <property type="entry name" value="Fascin"/>
    <property type="match status" value="1"/>
</dbReference>
<dbReference type="GO" id="GO:0051017">
    <property type="term" value="P:actin filament bundle assembly"/>
    <property type="evidence" value="ECO:0007669"/>
    <property type="project" value="TreeGrafter"/>
</dbReference>
<feature type="domain" description="Fascin-like" evidence="7">
    <location>
        <begin position="17"/>
        <end position="127"/>
    </location>
</feature>
<gene>
    <name evidence="8" type="ORF">DGYR_LOCUS1307</name>
</gene>
<evidence type="ECO:0000256" key="3">
    <source>
        <dbReference type="ARBA" id="ARBA00022490"/>
    </source>
</evidence>
<proteinExistence type="inferred from homology"/>
<comment type="subcellular location">
    <subcellularLocation>
        <location evidence="1 6">Cytoplasm</location>
        <location evidence="1 6">Cytoskeleton</location>
    </subcellularLocation>
</comment>
<dbReference type="PIRSF" id="PIRSF005682">
    <property type="entry name" value="Fascin"/>
    <property type="match status" value="1"/>
</dbReference>
<dbReference type="FunFam" id="2.80.10.50:FF:000010">
    <property type="entry name" value="Fascin"/>
    <property type="match status" value="1"/>
</dbReference>
<keyword evidence="3 6" id="KW-0963">Cytoplasm</keyword>
<dbReference type="OrthoDB" id="10259868at2759"/>
<name>A0A7I8V753_9ANNE</name>
<feature type="domain" description="Fascin-like" evidence="7">
    <location>
        <begin position="261"/>
        <end position="370"/>
    </location>
</feature>
<dbReference type="Gene3D" id="2.80.10.50">
    <property type="match status" value="4"/>
</dbReference>
<dbReference type="AlphaFoldDB" id="A0A7I8V753"/>
<dbReference type="Pfam" id="PF06268">
    <property type="entry name" value="Fascin"/>
    <property type="match status" value="4"/>
</dbReference>
<keyword evidence="4 6" id="KW-0009">Actin-binding</keyword>
<organism evidence="8 9">
    <name type="scientific">Dimorphilus gyrociliatus</name>
    <dbReference type="NCBI Taxonomy" id="2664684"/>
    <lineage>
        <taxon>Eukaryota</taxon>
        <taxon>Metazoa</taxon>
        <taxon>Spiralia</taxon>
        <taxon>Lophotrochozoa</taxon>
        <taxon>Annelida</taxon>
        <taxon>Polychaeta</taxon>
        <taxon>Polychaeta incertae sedis</taxon>
        <taxon>Dinophilidae</taxon>
        <taxon>Dimorphilus</taxon>
    </lineage>
</organism>
<feature type="domain" description="Fascin-like" evidence="7">
    <location>
        <begin position="395"/>
        <end position="485"/>
    </location>
</feature>
<dbReference type="PANTHER" id="PTHR10551">
    <property type="entry name" value="FASCIN"/>
    <property type="match status" value="1"/>
</dbReference>
<dbReference type="GO" id="GO:0007163">
    <property type="term" value="P:establishment or maintenance of cell polarity"/>
    <property type="evidence" value="ECO:0007669"/>
    <property type="project" value="TreeGrafter"/>
</dbReference>
<evidence type="ECO:0000256" key="1">
    <source>
        <dbReference type="ARBA" id="ARBA00004245"/>
    </source>
</evidence>
<dbReference type="CDD" id="cd23337">
    <property type="entry name" value="beta-trefoil_FSCN_rpt4"/>
    <property type="match status" value="1"/>
</dbReference>
<dbReference type="GO" id="GO:0030674">
    <property type="term" value="F:protein-macromolecule adaptor activity"/>
    <property type="evidence" value="ECO:0007669"/>
    <property type="project" value="InterPro"/>
</dbReference>
<dbReference type="CDD" id="cd23334">
    <property type="entry name" value="beta-trefoil_FSCN_rpt1"/>
    <property type="match status" value="1"/>
</dbReference>
<dbReference type="FunFam" id="2.80.10.50:FF:000015">
    <property type="entry name" value="Fascin"/>
    <property type="match status" value="1"/>
</dbReference>
<dbReference type="EMBL" id="CAJFCJ010000002">
    <property type="protein sequence ID" value="CAD5112107.1"/>
    <property type="molecule type" value="Genomic_DNA"/>
</dbReference>
<evidence type="ECO:0000313" key="8">
    <source>
        <dbReference type="EMBL" id="CAD5112107.1"/>
    </source>
</evidence>
<evidence type="ECO:0000313" key="9">
    <source>
        <dbReference type="Proteomes" id="UP000549394"/>
    </source>
</evidence>
<dbReference type="InterPro" id="IPR024703">
    <property type="entry name" value="Fascin_metazoans"/>
</dbReference>
<feature type="domain" description="Fascin-like" evidence="7">
    <location>
        <begin position="136"/>
        <end position="247"/>
    </location>
</feature>
<dbReference type="SUPFAM" id="SSF50405">
    <property type="entry name" value="Actin-crosslinking proteins"/>
    <property type="match status" value="4"/>
</dbReference>
<evidence type="ECO:0000256" key="6">
    <source>
        <dbReference type="PIRNR" id="PIRNR005682"/>
    </source>
</evidence>
<evidence type="ECO:0000256" key="5">
    <source>
        <dbReference type="ARBA" id="ARBA00023212"/>
    </source>
</evidence>
<dbReference type="GO" id="GO:0051015">
    <property type="term" value="F:actin filament binding"/>
    <property type="evidence" value="ECO:0007669"/>
    <property type="project" value="InterPro"/>
</dbReference>
<keyword evidence="9" id="KW-1185">Reference proteome</keyword>